<dbReference type="InterPro" id="IPR003767">
    <property type="entry name" value="Malate/L-lactate_DH-like"/>
</dbReference>
<dbReference type="EMBL" id="CP003261">
    <property type="protein sequence ID" value="AGK96540.1"/>
    <property type="molecule type" value="Genomic_DNA"/>
</dbReference>
<protein>
    <submittedName>
        <fullName evidence="2">Malate/lactate dehydrogenase</fullName>
    </submittedName>
</protein>
<accession>R4KA97</accession>
<name>R4KA97_CLOPA</name>
<dbReference type="STRING" id="86416.Clopa_1614"/>
<sequence length="335" mass="37146">MRVSFEEMKSEFKRILIKKGFSEERAEVSAQLFTETSCDGVYSHGYVRFPRVIEYIDKGLIDVEAVPSKVEGIGAFEKWDGNIGMGNLNAKFCMERAIELAKTNVIGCVALKNTNHWMRGGSYGWQAADAGCIGICWTNTFTNMPAWGAKDSRIGNNPLILSVPREGGNHVVVDLAMAQFSYGKIEVTKLNKEQLPIPGGYDSKGNITTDPEEIEKTGRVLPIGYWKGSGLSILLDLIATVLSGGNSVFKIGKIDGSSEYQLSQIFIAIDAERVAGNEFLKSAVNEVLNDIKSSERVDENKEIFYPGERTLNTRERNLEQGIPVDEDVWKKIKNM</sequence>
<evidence type="ECO:0000313" key="3">
    <source>
        <dbReference type="Proteomes" id="UP000013523"/>
    </source>
</evidence>
<organism evidence="2 3">
    <name type="scientific">Clostridium pasteurianum BC1</name>
    <dbReference type="NCBI Taxonomy" id="86416"/>
    <lineage>
        <taxon>Bacteria</taxon>
        <taxon>Bacillati</taxon>
        <taxon>Bacillota</taxon>
        <taxon>Clostridia</taxon>
        <taxon>Eubacteriales</taxon>
        <taxon>Clostridiaceae</taxon>
        <taxon>Clostridium</taxon>
    </lineage>
</organism>
<dbReference type="AlphaFoldDB" id="R4KA97"/>
<dbReference type="InterPro" id="IPR043143">
    <property type="entry name" value="Mal/L-sulf/L-lact_DH-like_NADP"/>
</dbReference>
<dbReference type="PANTHER" id="PTHR11091">
    <property type="entry name" value="OXIDOREDUCTASE-RELATED"/>
    <property type="match status" value="1"/>
</dbReference>
<dbReference type="InterPro" id="IPR036111">
    <property type="entry name" value="Mal/L-sulfo/L-lacto_DH-like_sf"/>
</dbReference>
<dbReference type="Pfam" id="PF02615">
    <property type="entry name" value="Ldh_2"/>
    <property type="match status" value="1"/>
</dbReference>
<reference evidence="2 3" key="1">
    <citation type="submission" date="2012-01" db="EMBL/GenBank/DDBJ databases">
        <title>Complete sequence of chromosome of Clostridium pasteurianum BC1.</title>
        <authorList>
            <consortium name="US DOE Joint Genome Institute"/>
            <person name="Lucas S."/>
            <person name="Han J."/>
            <person name="Lapidus A."/>
            <person name="Cheng J.-F."/>
            <person name="Goodwin L."/>
            <person name="Pitluck S."/>
            <person name="Peters L."/>
            <person name="Mikhailova N."/>
            <person name="Teshima H."/>
            <person name="Detter J.C."/>
            <person name="Han C."/>
            <person name="Tapia R."/>
            <person name="Land M."/>
            <person name="Hauser L."/>
            <person name="Kyrpides N."/>
            <person name="Ivanova N."/>
            <person name="Pagani I."/>
            <person name="Dunn J."/>
            <person name="Taghavi S."/>
            <person name="Francis A."/>
            <person name="van der Lelie D."/>
            <person name="Woyke T."/>
        </authorList>
    </citation>
    <scope>NUCLEOTIDE SEQUENCE [LARGE SCALE GENOMIC DNA]</scope>
    <source>
        <strain evidence="2 3">BC1</strain>
    </source>
</reference>
<dbReference type="KEGG" id="cpas:Clopa_1614"/>
<dbReference type="Gene3D" id="3.30.1370.60">
    <property type="entry name" value="Hypothetical oxidoreductase yiak, domain 2"/>
    <property type="match status" value="1"/>
</dbReference>
<dbReference type="eggNOG" id="COG2055">
    <property type="taxonomic scope" value="Bacteria"/>
</dbReference>
<keyword evidence="3" id="KW-1185">Reference proteome</keyword>
<dbReference type="OrthoDB" id="9769447at2"/>
<dbReference type="InterPro" id="IPR043144">
    <property type="entry name" value="Mal/L-sulf/L-lact_DH-like_ah"/>
</dbReference>
<dbReference type="Gene3D" id="1.10.1530.10">
    <property type="match status" value="1"/>
</dbReference>
<dbReference type="PATRIC" id="fig|86416.3.peg.1589"/>
<evidence type="ECO:0000313" key="2">
    <source>
        <dbReference type="EMBL" id="AGK96540.1"/>
    </source>
</evidence>
<dbReference type="HOGENOM" id="CLU_040452_4_0_9"/>
<dbReference type="SUPFAM" id="SSF89733">
    <property type="entry name" value="L-sulfolactate dehydrogenase-like"/>
    <property type="match status" value="1"/>
</dbReference>
<dbReference type="GO" id="GO:0016491">
    <property type="term" value="F:oxidoreductase activity"/>
    <property type="evidence" value="ECO:0007669"/>
    <property type="project" value="UniProtKB-KW"/>
</dbReference>
<dbReference type="PANTHER" id="PTHR11091:SF3">
    <property type="entry name" value="2,3-DIKETO-L-GULONATE REDUCTASE"/>
    <property type="match status" value="1"/>
</dbReference>
<dbReference type="RefSeq" id="WP_015614859.1">
    <property type="nucleotide sequence ID" value="NC_021182.1"/>
</dbReference>
<keyword evidence="1" id="KW-0560">Oxidoreductase</keyword>
<proteinExistence type="predicted"/>
<dbReference type="NCBIfam" id="NF009750">
    <property type="entry name" value="PRK13260.1"/>
    <property type="match status" value="1"/>
</dbReference>
<dbReference type="Proteomes" id="UP000013523">
    <property type="component" value="Chromosome"/>
</dbReference>
<gene>
    <name evidence="2" type="ORF">Clopa_1614</name>
</gene>
<evidence type="ECO:0000256" key="1">
    <source>
        <dbReference type="ARBA" id="ARBA00023002"/>
    </source>
</evidence>